<dbReference type="Proteomes" id="UP000478008">
    <property type="component" value="Unassembled WGS sequence"/>
</dbReference>
<dbReference type="InterPro" id="IPR012677">
    <property type="entry name" value="Nucleotide-bd_a/b_plait_sf"/>
</dbReference>
<dbReference type="AlphaFoldDB" id="A0A7D9GZJ5"/>
<accession>A0A7D9GZJ5</accession>
<evidence type="ECO:0000256" key="1">
    <source>
        <dbReference type="SAM" id="MobiDB-lite"/>
    </source>
</evidence>
<name>A0A7D9GZJ5_DEKBR</name>
<dbReference type="EMBL" id="CABFWN010000001">
    <property type="protein sequence ID" value="VUG16828.1"/>
    <property type="molecule type" value="Genomic_DNA"/>
</dbReference>
<evidence type="ECO:0000313" key="2">
    <source>
        <dbReference type="EMBL" id="VUG16828.1"/>
    </source>
</evidence>
<gene>
    <name evidence="2" type="ORF">DEBR0S1_26698G</name>
</gene>
<keyword evidence="3" id="KW-1185">Reference proteome</keyword>
<protein>
    <submittedName>
        <fullName evidence="2">DEBR0S1_26698g1_1</fullName>
    </submittedName>
</protein>
<feature type="region of interest" description="Disordered" evidence="1">
    <location>
        <begin position="75"/>
        <end position="103"/>
    </location>
</feature>
<proteinExistence type="predicted"/>
<sequence length="439" mass="50525">MFRQIVSRDSLKVHVETNKKHTGKDINDGSKKWISNESEVKECSQINDSEATDKMSGFKKLARNILFSNDHKEIEAHTNSSNERTVSSGHHKNIKNPKGDYSFGRRTARKMLSDWFNDTKKKSGQTLEDEDFAVKERLLLSKLIEANLGKLSNTSEENNFNKPDYHIVMESGHVLKTNLGVLNRYSISSKDTTGDDLMSTFRTVTITNIPERTSIPSILAQIHGGPLSKLFLVSSQDWKPIRQPFFWRQHINWQRTAIRLEFSTHMHALSFWKYSKSGSFLVNGHKLEVFYVPNYPVKSEVNTKQLVQTDNNLIASMKEPECARRVLVLKKPIQNKRRFGAKKHYSYPDPNLNYSSDFKIENIIKDFSVFGDIVEVTPVISRKLCFGVQFFDTNSAIEAKQSIEGNGEFEDEVKRKFSAKYNDWYVWYGKDPTDSPIIC</sequence>
<evidence type="ECO:0000313" key="3">
    <source>
        <dbReference type="Proteomes" id="UP000478008"/>
    </source>
</evidence>
<reference evidence="2 3" key="1">
    <citation type="submission" date="2019-07" db="EMBL/GenBank/DDBJ databases">
        <authorList>
            <person name="Friedrich A."/>
            <person name="Schacherer J."/>
        </authorList>
    </citation>
    <scope>NUCLEOTIDE SEQUENCE [LARGE SCALE GENOMIC DNA]</scope>
</reference>
<dbReference type="Gene3D" id="3.30.70.330">
    <property type="match status" value="1"/>
</dbReference>
<organism evidence="2 3">
    <name type="scientific">Dekkera bruxellensis</name>
    <name type="common">Brettanomyces custersii</name>
    <dbReference type="NCBI Taxonomy" id="5007"/>
    <lineage>
        <taxon>Eukaryota</taxon>
        <taxon>Fungi</taxon>
        <taxon>Dikarya</taxon>
        <taxon>Ascomycota</taxon>
        <taxon>Saccharomycotina</taxon>
        <taxon>Pichiomycetes</taxon>
        <taxon>Pichiales</taxon>
        <taxon>Pichiaceae</taxon>
        <taxon>Brettanomyces</taxon>
    </lineage>
</organism>
<feature type="compositionally biased region" description="Polar residues" evidence="1">
    <location>
        <begin position="77"/>
        <end position="88"/>
    </location>
</feature>